<evidence type="ECO:0000256" key="1">
    <source>
        <dbReference type="ARBA" id="ARBA00022801"/>
    </source>
</evidence>
<keyword evidence="2" id="KW-0326">Glycosidase</keyword>
<evidence type="ECO:0000313" key="5">
    <source>
        <dbReference type="EMBL" id="PSL42618.1"/>
    </source>
</evidence>
<keyword evidence="1" id="KW-0378">Hydrolase</keyword>
<dbReference type="GO" id="GO:0000272">
    <property type="term" value="P:polysaccharide catabolic process"/>
    <property type="evidence" value="ECO:0007669"/>
    <property type="project" value="UniProtKB-KW"/>
</dbReference>
<evidence type="ECO:0000313" key="6">
    <source>
        <dbReference type="Proteomes" id="UP000241118"/>
    </source>
</evidence>
<dbReference type="GO" id="GO:0030247">
    <property type="term" value="F:polysaccharide binding"/>
    <property type="evidence" value="ECO:0007669"/>
    <property type="project" value="UniProtKB-UniRule"/>
</dbReference>
<dbReference type="InterPro" id="IPR008965">
    <property type="entry name" value="CBM2/CBM3_carb-bd_dom_sf"/>
</dbReference>
<organism evidence="5 6">
    <name type="scientific">Saccharothrix carnea</name>
    <dbReference type="NCBI Taxonomy" id="1280637"/>
    <lineage>
        <taxon>Bacteria</taxon>
        <taxon>Bacillati</taxon>
        <taxon>Actinomycetota</taxon>
        <taxon>Actinomycetes</taxon>
        <taxon>Pseudonocardiales</taxon>
        <taxon>Pseudonocardiaceae</taxon>
        <taxon>Saccharothrix</taxon>
    </lineage>
</organism>
<evidence type="ECO:0000256" key="2">
    <source>
        <dbReference type="ARBA" id="ARBA00023295"/>
    </source>
</evidence>
<dbReference type="PROSITE" id="PS00561">
    <property type="entry name" value="CBM2_A"/>
    <property type="match status" value="1"/>
</dbReference>
<feature type="domain" description="CBM2" evidence="4">
    <location>
        <begin position="38"/>
        <end position="144"/>
    </location>
</feature>
<dbReference type="EMBL" id="PYAX01000036">
    <property type="protein sequence ID" value="PSL42618.1"/>
    <property type="molecule type" value="Genomic_DNA"/>
</dbReference>
<dbReference type="Pfam" id="PF00553">
    <property type="entry name" value="CBM_2"/>
    <property type="match status" value="1"/>
</dbReference>
<dbReference type="AlphaFoldDB" id="A0A2P8H8R9"/>
<name>A0A2P8H8R9_SACCR</name>
<evidence type="ECO:0000256" key="3">
    <source>
        <dbReference type="ARBA" id="ARBA00023326"/>
    </source>
</evidence>
<dbReference type="InterPro" id="IPR018366">
    <property type="entry name" value="CBM2_CS"/>
</dbReference>
<reference evidence="5 6" key="1">
    <citation type="submission" date="2018-03" db="EMBL/GenBank/DDBJ databases">
        <title>Genomic Encyclopedia of Type Strains, Phase III (KMG-III): the genomes of soil and plant-associated and newly described type strains.</title>
        <authorList>
            <person name="Whitman W."/>
        </authorList>
    </citation>
    <scope>NUCLEOTIDE SEQUENCE [LARGE SCALE GENOMIC DNA]</scope>
    <source>
        <strain evidence="5 6">CGMCC 4.7097</strain>
    </source>
</reference>
<feature type="non-terminal residue" evidence="5">
    <location>
        <position position="1"/>
    </location>
</feature>
<dbReference type="Gene3D" id="2.60.40.290">
    <property type="match status" value="1"/>
</dbReference>
<sequence length="144" mass="14620">GEADGCIAQAGQFVPQRAYDLAIAAGPTSTTTTTTSTSNNPGSGCTVTHRVVSRWSGGYTGEIVIGNRGPALNGWTLTFSAPGVSVTQGWNGTWTDTGDVVRVGNTSWNGSLPTGGTTTIGYNASYQGTTPPFISPALNGTVCS</sequence>
<dbReference type="InterPro" id="IPR012291">
    <property type="entry name" value="CBM2_carb-bd_dom_sf"/>
</dbReference>
<proteinExistence type="predicted"/>
<dbReference type="RefSeq" id="WP_181320787.1">
    <property type="nucleotide sequence ID" value="NZ_PYAX01000036.1"/>
</dbReference>
<comment type="caution">
    <text evidence="5">The sequence shown here is derived from an EMBL/GenBank/DDBJ whole genome shotgun (WGS) entry which is preliminary data.</text>
</comment>
<keyword evidence="6" id="KW-1185">Reference proteome</keyword>
<keyword evidence="3" id="KW-0119">Carbohydrate metabolism</keyword>
<evidence type="ECO:0000259" key="4">
    <source>
        <dbReference type="PROSITE" id="PS51173"/>
    </source>
</evidence>
<dbReference type="InterPro" id="IPR001919">
    <property type="entry name" value="CBD2"/>
</dbReference>
<accession>A0A2P8H8R9</accession>
<keyword evidence="3" id="KW-0624">Polysaccharide degradation</keyword>
<dbReference type="SUPFAM" id="SSF49384">
    <property type="entry name" value="Carbohydrate-binding domain"/>
    <property type="match status" value="1"/>
</dbReference>
<dbReference type="SMART" id="SM00637">
    <property type="entry name" value="CBD_II"/>
    <property type="match status" value="1"/>
</dbReference>
<dbReference type="PROSITE" id="PS51173">
    <property type="entry name" value="CBM2"/>
    <property type="match status" value="1"/>
</dbReference>
<dbReference type="Proteomes" id="UP000241118">
    <property type="component" value="Unassembled WGS sequence"/>
</dbReference>
<dbReference type="GO" id="GO:0004553">
    <property type="term" value="F:hydrolase activity, hydrolyzing O-glycosyl compounds"/>
    <property type="evidence" value="ECO:0007669"/>
    <property type="project" value="InterPro"/>
</dbReference>
<gene>
    <name evidence="5" type="ORF">B0I31_1366</name>
</gene>
<protein>
    <submittedName>
        <fullName evidence="5">Cellulose binding domain-containing protein</fullName>
    </submittedName>
</protein>